<keyword evidence="3 10" id="KW-0328">Glycosyltransferase</keyword>
<keyword evidence="4 10" id="KW-0808">Transferase</keyword>
<evidence type="ECO:0000256" key="5">
    <source>
        <dbReference type="ARBA" id="ARBA00022692"/>
    </source>
</evidence>
<organism evidence="10 11">
    <name type="scientific">Leptospira wolffii</name>
    <dbReference type="NCBI Taxonomy" id="409998"/>
    <lineage>
        <taxon>Bacteria</taxon>
        <taxon>Pseudomonadati</taxon>
        <taxon>Spirochaetota</taxon>
        <taxon>Spirochaetia</taxon>
        <taxon>Leptospirales</taxon>
        <taxon>Leptospiraceae</taxon>
        <taxon>Leptospira</taxon>
    </lineage>
</organism>
<evidence type="ECO:0000256" key="1">
    <source>
        <dbReference type="ARBA" id="ARBA00004651"/>
    </source>
</evidence>
<feature type="transmembrane region" description="Helical" evidence="8">
    <location>
        <begin position="324"/>
        <end position="342"/>
    </location>
</feature>
<gene>
    <name evidence="10" type="ORF">ACE5IX_03485</name>
</gene>
<sequence>MFSLGTLNPLFFSYPSLSFYANFLAIGPYYLFGKLFGTLNTTYDIQKLVVLGMGIVKTNQPNLILLTRSISACFGVGCIFLIYLISGRLLPNSPLRYFSAFAAASCLSIVSLSKTITPDIFAAFFVLLAVYFSLFILKENTRKWYILAGLAIGLAASSKYNVALVAVVALSAHFLRLGWRGWKDPNLFIAAAISCLGFLLTTPYAYKERDLFLFHLESEGAHYSTGHLGMEGDSALWYINNLWKNLSLLLPLALAQIPIGIFKKNKETILVSVFVAVYFGFICTFNVRNERTILPIVPLLLILAGVSVHSISEFVRKRVLKNRFDITGSHLLPFVLILPLLMDSISFDRKLFHPKARNEARIWIENELPEGTKIAIENYSPFVDPQKYNISAIGYAIDHPPNWYINQGFDVLILSKISFGRFYADPEKYSGQIEKYESLIRGLHLQKAFFDEDEEVRIYRIK</sequence>
<comment type="caution">
    <text evidence="10">The sequence shown here is derived from an EMBL/GenBank/DDBJ whole genome shotgun (WGS) entry which is preliminary data.</text>
</comment>
<feature type="transmembrane region" description="Helical" evidence="8">
    <location>
        <begin position="12"/>
        <end position="32"/>
    </location>
</feature>
<reference evidence="10 11" key="1">
    <citation type="submission" date="2024-09" db="EMBL/GenBank/DDBJ databases">
        <title>Taxonomic and Genotyping Characterization of Leptospira Strains isolated from Multiple Sources in Colombia highlights the importance of intermediate species.</title>
        <authorList>
            <person name="Torres Higuera L."/>
            <person name="Rojas Tapias D."/>
            <person name="Jimenez Velasquez S."/>
            <person name="Renjifo Ibanez C."/>
        </authorList>
    </citation>
    <scope>NUCLEOTIDE SEQUENCE [LARGE SCALE GENOMIC DNA]</scope>
    <source>
        <strain evidence="10 11">Lep080</strain>
    </source>
</reference>
<dbReference type="EMBL" id="JBHILJ010000001">
    <property type="protein sequence ID" value="MFB5735552.1"/>
    <property type="molecule type" value="Genomic_DNA"/>
</dbReference>
<evidence type="ECO:0000313" key="10">
    <source>
        <dbReference type="EMBL" id="MFB5735552.1"/>
    </source>
</evidence>
<feature type="transmembrane region" description="Helical" evidence="8">
    <location>
        <begin position="187"/>
        <end position="206"/>
    </location>
</feature>
<feature type="transmembrane region" description="Helical" evidence="8">
    <location>
        <begin position="63"/>
        <end position="85"/>
    </location>
</feature>
<feature type="transmembrane region" description="Helical" evidence="8">
    <location>
        <begin position="144"/>
        <end position="175"/>
    </location>
</feature>
<keyword evidence="2" id="KW-1003">Cell membrane</keyword>
<evidence type="ECO:0000256" key="8">
    <source>
        <dbReference type="SAM" id="Phobius"/>
    </source>
</evidence>
<evidence type="ECO:0000256" key="4">
    <source>
        <dbReference type="ARBA" id="ARBA00022679"/>
    </source>
</evidence>
<keyword evidence="5 8" id="KW-0812">Transmembrane</keyword>
<keyword evidence="6 8" id="KW-1133">Transmembrane helix</keyword>
<feature type="transmembrane region" description="Helical" evidence="8">
    <location>
        <begin position="120"/>
        <end position="138"/>
    </location>
</feature>
<dbReference type="PANTHER" id="PTHR33908">
    <property type="entry name" value="MANNOSYLTRANSFERASE YKCB-RELATED"/>
    <property type="match status" value="1"/>
</dbReference>
<dbReference type="InterPro" id="IPR038731">
    <property type="entry name" value="RgtA/B/C-like"/>
</dbReference>
<evidence type="ECO:0000256" key="3">
    <source>
        <dbReference type="ARBA" id="ARBA00022676"/>
    </source>
</evidence>
<dbReference type="GO" id="GO:0016757">
    <property type="term" value="F:glycosyltransferase activity"/>
    <property type="evidence" value="ECO:0007669"/>
    <property type="project" value="UniProtKB-KW"/>
</dbReference>
<dbReference type="RefSeq" id="WP_375516589.1">
    <property type="nucleotide sequence ID" value="NZ_JBHILI010000001.1"/>
</dbReference>
<dbReference type="PANTHER" id="PTHR33908:SF11">
    <property type="entry name" value="MEMBRANE PROTEIN"/>
    <property type="match status" value="1"/>
</dbReference>
<evidence type="ECO:0000256" key="7">
    <source>
        <dbReference type="ARBA" id="ARBA00023136"/>
    </source>
</evidence>
<accession>A0ABV5BKD5</accession>
<evidence type="ECO:0000313" key="11">
    <source>
        <dbReference type="Proteomes" id="UP001580391"/>
    </source>
</evidence>
<keyword evidence="11" id="KW-1185">Reference proteome</keyword>
<protein>
    <submittedName>
        <fullName evidence="10">ArnT family glycosyltransferase</fullName>
        <ecNumber evidence="10">2.4.-.-</ecNumber>
    </submittedName>
</protein>
<dbReference type="InterPro" id="IPR050297">
    <property type="entry name" value="LipidA_mod_glycosyltrf_83"/>
</dbReference>
<comment type="subcellular location">
    <subcellularLocation>
        <location evidence="1">Cell membrane</location>
        <topology evidence="1">Multi-pass membrane protein</topology>
    </subcellularLocation>
</comment>
<evidence type="ECO:0000259" key="9">
    <source>
        <dbReference type="Pfam" id="PF13231"/>
    </source>
</evidence>
<keyword evidence="7 8" id="KW-0472">Membrane</keyword>
<dbReference type="EC" id="2.4.-.-" evidence="10"/>
<feature type="domain" description="Glycosyltransferase RgtA/B/C/D-like" evidence="9">
    <location>
        <begin position="68"/>
        <end position="198"/>
    </location>
</feature>
<feature type="transmembrane region" description="Helical" evidence="8">
    <location>
        <begin position="293"/>
        <end position="312"/>
    </location>
</feature>
<evidence type="ECO:0000256" key="2">
    <source>
        <dbReference type="ARBA" id="ARBA00022475"/>
    </source>
</evidence>
<dbReference type="Proteomes" id="UP001580391">
    <property type="component" value="Unassembled WGS sequence"/>
</dbReference>
<feature type="transmembrane region" description="Helical" evidence="8">
    <location>
        <begin position="269"/>
        <end position="287"/>
    </location>
</feature>
<name>A0ABV5BKD5_9LEPT</name>
<evidence type="ECO:0000256" key="6">
    <source>
        <dbReference type="ARBA" id="ARBA00022989"/>
    </source>
</evidence>
<proteinExistence type="predicted"/>
<dbReference type="Pfam" id="PF13231">
    <property type="entry name" value="PMT_2"/>
    <property type="match status" value="1"/>
</dbReference>